<dbReference type="GO" id="GO:0004674">
    <property type="term" value="F:protein serine/threonine kinase activity"/>
    <property type="evidence" value="ECO:0007669"/>
    <property type="project" value="UniProtKB-KW"/>
</dbReference>
<dbReference type="InterPro" id="IPR006685">
    <property type="entry name" value="MscS_channel_2nd"/>
</dbReference>
<name>A0A6A6ZDJ5_9PLEO</name>
<dbReference type="AlphaFoldDB" id="A0A6A6ZDJ5"/>
<feature type="region of interest" description="Disordered" evidence="6">
    <location>
        <begin position="718"/>
        <end position="928"/>
    </location>
</feature>
<proteinExistence type="predicted"/>
<keyword evidence="9" id="KW-0808">Transferase</keyword>
<dbReference type="SUPFAM" id="SSF47473">
    <property type="entry name" value="EF-hand"/>
    <property type="match status" value="1"/>
</dbReference>
<feature type="domain" description="EF-hand" evidence="8">
    <location>
        <begin position="416"/>
        <end position="451"/>
    </location>
</feature>
<feature type="transmembrane region" description="Helical" evidence="7">
    <location>
        <begin position="231"/>
        <end position="252"/>
    </location>
</feature>
<evidence type="ECO:0000256" key="4">
    <source>
        <dbReference type="ARBA" id="ARBA00022989"/>
    </source>
</evidence>
<evidence type="ECO:0000259" key="8">
    <source>
        <dbReference type="PROSITE" id="PS50222"/>
    </source>
</evidence>
<dbReference type="Gene3D" id="1.10.238.10">
    <property type="entry name" value="EF-hand"/>
    <property type="match status" value="1"/>
</dbReference>
<feature type="transmembrane region" description="Helical" evidence="7">
    <location>
        <begin position="468"/>
        <end position="490"/>
    </location>
</feature>
<keyword evidence="10" id="KW-1185">Reference proteome</keyword>
<dbReference type="OrthoDB" id="544685at2759"/>
<feature type="region of interest" description="Disordered" evidence="6">
    <location>
        <begin position="1"/>
        <end position="35"/>
    </location>
</feature>
<gene>
    <name evidence="9" type="ORF">CC86DRAFT_375454</name>
</gene>
<dbReference type="SUPFAM" id="SSF50182">
    <property type="entry name" value="Sm-like ribonucleoproteins"/>
    <property type="match status" value="1"/>
</dbReference>
<feature type="transmembrane region" description="Helical" evidence="7">
    <location>
        <begin position="152"/>
        <end position="179"/>
    </location>
</feature>
<dbReference type="Gene3D" id="2.30.30.60">
    <property type="match status" value="1"/>
</dbReference>
<keyword evidence="2 7" id="KW-0812">Transmembrane</keyword>
<keyword evidence="9" id="KW-0723">Serine/threonine-protein kinase</keyword>
<dbReference type="GO" id="GO:0016020">
    <property type="term" value="C:membrane"/>
    <property type="evidence" value="ECO:0007669"/>
    <property type="project" value="UniProtKB-SubCell"/>
</dbReference>
<feature type="compositionally biased region" description="Basic and acidic residues" evidence="6">
    <location>
        <begin position="718"/>
        <end position="735"/>
    </location>
</feature>
<evidence type="ECO:0000256" key="1">
    <source>
        <dbReference type="ARBA" id="ARBA00004370"/>
    </source>
</evidence>
<dbReference type="InterPro" id="IPR023408">
    <property type="entry name" value="MscS_beta-dom_sf"/>
</dbReference>
<evidence type="ECO:0000256" key="6">
    <source>
        <dbReference type="SAM" id="MobiDB-lite"/>
    </source>
</evidence>
<feature type="compositionally biased region" description="Pro residues" evidence="6">
    <location>
        <begin position="845"/>
        <end position="856"/>
    </location>
</feature>
<feature type="compositionally biased region" description="Basic and acidic residues" evidence="6">
    <location>
        <begin position="759"/>
        <end position="775"/>
    </location>
</feature>
<dbReference type="InterPro" id="IPR058650">
    <property type="entry name" value="Msy1/2-like"/>
</dbReference>
<evidence type="ECO:0000256" key="7">
    <source>
        <dbReference type="SAM" id="Phobius"/>
    </source>
</evidence>
<comment type="subcellular location">
    <subcellularLocation>
        <location evidence="1">Membrane</location>
    </subcellularLocation>
</comment>
<dbReference type="InterPro" id="IPR002048">
    <property type="entry name" value="EF_hand_dom"/>
</dbReference>
<keyword evidence="4 7" id="KW-1133">Transmembrane helix</keyword>
<feature type="compositionally biased region" description="Basic and acidic residues" evidence="6">
    <location>
        <begin position="783"/>
        <end position="794"/>
    </location>
</feature>
<dbReference type="GO" id="GO:0006874">
    <property type="term" value="P:intracellular calcium ion homeostasis"/>
    <property type="evidence" value="ECO:0007669"/>
    <property type="project" value="TreeGrafter"/>
</dbReference>
<organism evidence="9 10">
    <name type="scientific">Ophiobolus disseminans</name>
    <dbReference type="NCBI Taxonomy" id="1469910"/>
    <lineage>
        <taxon>Eukaryota</taxon>
        <taxon>Fungi</taxon>
        <taxon>Dikarya</taxon>
        <taxon>Ascomycota</taxon>
        <taxon>Pezizomycotina</taxon>
        <taxon>Dothideomycetes</taxon>
        <taxon>Pleosporomycetidae</taxon>
        <taxon>Pleosporales</taxon>
        <taxon>Pleosporineae</taxon>
        <taxon>Phaeosphaeriaceae</taxon>
        <taxon>Ophiobolus</taxon>
    </lineage>
</organism>
<dbReference type="Pfam" id="PF00924">
    <property type="entry name" value="MS_channel_2nd"/>
    <property type="match status" value="1"/>
</dbReference>
<dbReference type="PROSITE" id="PS00018">
    <property type="entry name" value="EF_HAND_1"/>
    <property type="match status" value="1"/>
</dbReference>
<evidence type="ECO:0000256" key="5">
    <source>
        <dbReference type="ARBA" id="ARBA00023136"/>
    </source>
</evidence>
<feature type="compositionally biased region" description="Low complexity" evidence="6">
    <location>
        <begin position="44"/>
        <end position="55"/>
    </location>
</feature>
<keyword evidence="3" id="KW-0106">Calcium</keyword>
<keyword evidence="5 7" id="KW-0472">Membrane</keyword>
<dbReference type="InterPro" id="IPR018247">
    <property type="entry name" value="EF_Hand_1_Ca_BS"/>
</dbReference>
<dbReference type="Pfam" id="PF25886">
    <property type="entry name" value="Msy1"/>
    <property type="match status" value="1"/>
</dbReference>
<evidence type="ECO:0000256" key="2">
    <source>
        <dbReference type="ARBA" id="ARBA00022692"/>
    </source>
</evidence>
<dbReference type="PROSITE" id="PS50222">
    <property type="entry name" value="EF_HAND_2"/>
    <property type="match status" value="1"/>
</dbReference>
<feature type="transmembrane region" description="Helical" evidence="7">
    <location>
        <begin position="115"/>
        <end position="132"/>
    </location>
</feature>
<reference evidence="9" key="1">
    <citation type="journal article" date="2020" name="Stud. Mycol.">
        <title>101 Dothideomycetes genomes: a test case for predicting lifestyles and emergence of pathogens.</title>
        <authorList>
            <person name="Haridas S."/>
            <person name="Albert R."/>
            <person name="Binder M."/>
            <person name="Bloem J."/>
            <person name="Labutti K."/>
            <person name="Salamov A."/>
            <person name="Andreopoulos B."/>
            <person name="Baker S."/>
            <person name="Barry K."/>
            <person name="Bills G."/>
            <person name="Bluhm B."/>
            <person name="Cannon C."/>
            <person name="Castanera R."/>
            <person name="Culley D."/>
            <person name="Daum C."/>
            <person name="Ezra D."/>
            <person name="Gonzalez J."/>
            <person name="Henrissat B."/>
            <person name="Kuo A."/>
            <person name="Liang C."/>
            <person name="Lipzen A."/>
            <person name="Lutzoni F."/>
            <person name="Magnuson J."/>
            <person name="Mondo S."/>
            <person name="Nolan M."/>
            <person name="Ohm R."/>
            <person name="Pangilinan J."/>
            <person name="Park H.-J."/>
            <person name="Ramirez L."/>
            <person name="Alfaro M."/>
            <person name="Sun H."/>
            <person name="Tritt A."/>
            <person name="Yoshinaga Y."/>
            <person name="Zwiers L.-H."/>
            <person name="Turgeon B."/>
            <person name="Goodwin S."/>
            <person name="Spatafora J."/>
            <person name="Crous P."/>
            <person name="Grigoriev I."/>
        </authorList>
    </citation>
    <scope>NUCLEOTIDE SEQUENCE</scope>
    <source>
        <strain evidence="9">CBS 113818</strain>
    </source>
</reference>
<dbReference type="Proteomes" id="UP000799424">
    <property type="component" value="Unassembled WGS sequence"/>
</dbReference>
<feature type="transmembrane region" description="Helical" evidence="7">
    <location>
        <begin position="502"/>
        <end position="527"/>
    </location>
</feature>
<dbReference type="EMBL" id="MU006247">
    <property type="protein sequence ID" value="KAF2819066.1"/>
    <property type="molecule type" value="Genomic_DNA"/>
</dbReference>
<dbReference type="PANTHER" id="PTHR31323:SF14">
    <property type="entry name" value="MECHANOSENSITIVE ION CHANNEL PROTEIN MSY2"/>
    <property type="match status" value="1"/>
</dbReference>
<keyword evidence="9" id="KW-0418">Kinase</keyword>
<dbReference type="GO" id="GO:0005262">
    <property type="term" value="F:calcium channel activity"/>
    <property type="evidence" value="ECO:0007669"/>
    <property type="project" value="TreeGrafter"/>
</dbReference>
<sequence>MTSNHRSPSQRSFRLSNNGFQPLGGTNDNMDNRTNNIPLQTVVSHTPSQHTPTSSNNEKSEKTGMFHRGRRRMAKVDSRTGAPLPPGGDHVEKTALNRMGRIYTKILNYSIITRYMIYVAPIALLLAIPIILSQVRPSNGSIGGAEPKKFWIWIEIIWLSFWVMKIVAHFIPNLFEFLIGVVSPGVRKYALLLRAVEKPLSFVLWMIVNQATFPALVRIKKGRDAPWYGTMQSVLLALLVCTVIILAERVLIQLISISYHRKQFDSKIKESKRNVYLLGVLYDTSRSLFPSYCNEFAEEDYTIQDTILDLGLGSGSKKGTAKHGRSGSRTPLRLIQEVGRDAGRIGDKITSVFGTIASEITGKKVFDPNSAHSIVLTALERNKSSEALARRIWMSFVVEGKNELTMEDFVEVMGPGRQDEAEECFSSLDRDGNGDISLDEMILTVTDYARQRKSLNTSMHDVDQAINALDGLVLTIAVIICLFVFIAFLAPGFRATLTTSATALLSLSFIFATTAQEVLGSCIFLFVKHPYDIGDRVDITAEQLTVEHIALLYTVFKRVNNGKTVQIPNILLNSLWVENITRSKAMREQVSVFCAFDTSFEDVNALKQEMISFVRDPANSRDFHPDIEIEVVSIAEMNKLELRVEILHKSNWSNETLRTARRSKFMCALVLALRKVPIAGPGGSDAALGSADKPTWSVAVPPVDAVAAYQKYKDAADAKRLNPLNKPEDSNDKGKSTGTDYLGGGGEGGAVTSLTSRRPGVDTVRDDTWNARDDTSTIGRPSMDARPDLDEVRGLLHKASSAGKRKGGTTLSPYGRPSGDMSRQQSFMPSLPSPAVVPSQYASAPGPPSMLPPAPPQARTTAPGSPNSVSTGHFEEAQFQTMVPPPRSRSRPRAPTVTEEAEEGERRWDPNMTASTNPYRSPALFKRE</sequence>
<evidence type="ECO:0000313" key="9">
    <source>
        <dbReference type="EMBL" id="KAF2819066.1"/>
    </source>
</evidence>
<accession>A0A6A6ZDJ5</accession>
<evidence type="ECO:0000313" key="10">
    <source>
        <dbReference type="Proteomes" id="UP000799424"/>
    </source>
</evidence>
<dbReference type="InterPro" id="IPR010920">
    <property type="entry name" value="LSM_dom_sf"/>
</dbReference>
<protein>
    <submittedName>
        <fullName evidence="9">Serine/threonine protein kinase-like protein</fullName>
    </submittedName>
</protein>
<feature type="region of interest" description="Disordered" evidence="6">
    <location>
        <begin position="44"/>
        <end position="63"/>
    </location>
</feature>
<evidence type="ECO:0000256" key="3">
    <source>
        <dbReference type="ARBA" id="ARBA00022837"/>
    </source>
</evidence>
<dbReference type="GO" id="GO:0005509">
    <property type="term" value="F:calcium ion binding"/>
    <property type="evidence" value="ECO:0007669"/>
    <property type="project" value="InterPro"/>
</dbReference>
<feature type="region of interest" description="Disordered" evidence="6">
    <location>
        <begin position="71"/>
        <end position="91"/>
    </location>
</feature>
<dbReference type="InterPro" id="IPR011992">
    <property type="entry name" value="EF-hand-dom_pair"/>
</dbReference>
<dbReference type="PANTHER" id="PTHR31323">
    <property type="entry name" value="MECHANOSENSITIVE ION CHANNEL PROTEIN MSY2"/>
    <property type="match status" value="1"/>
</dbReference>